<dbReference type="EMBL" id="DS989823">
    <property type="protein sequence ID" value="EFQ99290.1"/>
    <property type="molecule type" value="Genomic_DNA"/>
</dbReference>
<dbReference type="VEuPathDB" id="FungiDB:MGYG_02301"/>
<dbReference type="RefSeq" id="XP_003174773.1">
    <property type="nucleotide sequence ID" value="XM_003174725.1"/>
</dbReference>
<evidence type="ECO:0000313" key="2">
    <source>
        <dbReference type="Proteomes" id="UP000002669"/>
    </source>
</evidence>
<sequence>MAMLNFPEAQWASANESREGSTGYLAMHRAQLAKYADRRGAADVAIDSAFLADCLSTAKTWFWDVSDACSDGYINVSGRLIPPYTIPERIQDSMNIACLRPGTDVSMLPGIGG</sequence>
<name>E4UQW4_ARTGP</name>
<keyword evidence="2" id="KW-1185">Reference proteome</keyword>
<protein>
    <submittedName>
        <fullName evidence="1">Uncharacterized protein</fullName>
    </submittedName>
</protein>
<gene>
    <name evidence="1" type="ORF">MGYG_02301</name>
</gene>
<dbReference type="OrthoDB" id="5985073at2759"/>
<dbReference type="GeneID" id="10030074"/>
<dbReference type="AlphaFoldDB" id="E4UQW4"/>
<dbReference type="HOGENOM" id="CLU_2132939_0_0_1"/>
<organism evidence="2">
    <name type="scientific">Arthroderma gypseum (strain ATCC MYA-4604 / CBS 118893)</name>
    <name type="common">Microsporum gypseum</name>
    <dbReference type="NCBI Taxonomy" id="535722"/>
    <lineage>
        <taxon>Eukaryota</taxon>
        <taxon>Fungi</taxon>
        <taxon>Dikarya</taxon>
        <taxon>Ascomycota</taxon>
        <taxon>Pezizomycotina</taxon>
        <taxon>Eurotiomycetes</taxon>
        <taxon>Eurotiomycetidae</taxon>
        <taxon>Onygenales</taxon>
        <taxon>Arthrodermataceae</taxon>
        <taxon>Nannizzia</taxon>
    </lineage>
</organism>
<evidence type="ECO:0000313" key="1">
    <source>
        <dbReference type="EMBL" id="EFQ99290.1"/>
    </source>
</evidence>
<accession>E4UQW4</accession>
<dbReference type="Proteomes" id="UP000002669">
    <property type="component" value="Unassembled WGS sequence"/>
</dbReference>
<proteinExistence type="predicted"/>
<dbReference type="InParanoid" id="E4UQW4"/>
<reference evidence="2" key="1">
    <citation type="journal article" date="2012" name="MBio">
        <title>Comparative genome analysis of Trichophyton rubrum and related dermatophytes reveals candidate genes involved in infection.</title>
        <authorList>
            <person name="Martinez D.A."/>
            <person name="Oliver B.G."/>
            <person name="Graeser Y."/>
            <person name="Goldberg J.M."/>
            <person name="Li W."/>
            <person name="Martinez-Rossi N.M."/>
            <person name="Monod M."/>
            <person name="Shelest E."/>
            <person name="Barton R.C."/>
            <person name="Birch E."/>
            <person name="Brakhage A.A."/>
            <person name="Chen Z."/>
            <person name="Gurr S.J."/>
            <person name="Heiman D."/>
            <person name="Heitman J."/>
            <person name="Kosti I."/>
            <person name="Rossi A."/>
            <person name="Saif S."/>
            <person name="Samalova M."/>
            <person name="Saunders C.W."/>
            <person name="Shea T."/>
            <person name="Summerbell R.C."/>
            <person name="Xu J."/>
            <person name="Young S."/>
            <person name="Zeng Q."/>
            <person name="Birren B.W."/>
            <person name="Cuomo C.A."/>
            <person name="White T.C."/>
        </authorList>
    </citation>
    <scope>NUCLEOTIDE SEQUENCE [LARGE SCALE GENOMIC DNA]</scope>
    <source>
        <strain evidence="2">ATCC MYA-4604 / CBS 118893</strain>
    </source>
</reference>